<dbReference type="RefSeq" id="WP_015753873.1">
    <property type="nucleotide sequence ID" value="NC_013222.1"/>
</dbReference>
<dbReference type="Pfam" id="PF10029">
    <property type="entry name" value="DUF2271"/>
    <property type="match status" value="1"/>
</dbReference>
<evidence type="ECO:0008006" key="4">
    <source>
        <dbReference type="Google" id="ProtNLM"/>
    </source>
</evidence>
<proteinExistence type="predicted"/>
<dbReference type="STRING" id="313596.RB2501_09450"/>
<organism evidence="2 3">
    <name type="scientific">Robiginitalea biformata (strain ATCC BAA-864 / DSM 15991 / KCTC 12146 / HTCC2501)</name>
    <dbReference type="NCBI Taxonomy" id="313596"/>
    <lineage>
        <taxon>Bacteria</taxon>
        <taxon>Pseudomonadati</taxon>
        <taxon>Bacteroidota</taxon>
        <taxon>Flavobacteriia</taxon>
        <taxon>Flavobacteriales</taxon>
        <taxon>Flavobacteriaceae</taxon>
        <taxon>Robiginitalea</taxon>
    </lineage>
</organism>
<feature type="chain" id="PRO_5002667450" description="Flagellin biosynthesis protein FlgD" evidence="1">
    <location>
        <begin position="29"/>
        <end position="162"/>
    </location>
</feature>
<accession>A4CJL0</accession>
<dbReference type="AlphaFoldDB" id="A4CJL0"/>
<dbReference type="KEGG" id="rbi:RB2501_09450"/>
<dbReference type="Proteomes" id="UP000009049">
    <property type="component" value="Chromosome"/>
</dbReference>
<dbReference type="HOGENOM" id="CLU_134428_0_0_10"/>
<dbReference type="InterPro" id="IPR014469">
    <property type="entry name" value="DUF2271"/>
</dbReference>
<feature type="signal peptide" evidence="1">
    <location>
        <begin position="1"/>
        <end position="28"/>
    </location>
</feature>
<evidence type="ECO:0000313" key="2">
    <source>
        <dbReference type="EMBL" id="EAR17118.1"/>
    </source>
</evidence>
<dbReference type="EMBL" id="CP001712">
    <property type="protein sequence ID" value="EAR17118.1"/>
    <property type="molecule type" value="Genomic_DNA"/>
</dbReference>
<gene>
    <name evidence="2" type="ordered locus">RB2501_09450</name>
</gene>
<keyword evidence="3" id="KW-1185">Reference proteome</keyword>
<evidence type="ECO:0000313" key="3">
    <source>
        <dbReference type="Proteomes" id="UP000009049"/>
    </source>
</evidence>
<name>A4CJL0_ROBBH</name>
<evidence type="ECO:0000256" key="1">
    <source>
        <dbReference type="SAM" id="SignalP"/>
    </source>
</evidence>
<reference evidence="2 3" key="1">
    <citation type="journal article" date="2009" name="J. Bacteriol.">
        <title>Complete genome sequence of Robiginitalea biformata HTCC2501.</title>
        <authorList>
            <person name="Oh H.M."/>
            <person name="Giovannoni S.J."/>
            <person name="Lee K."/>
            <person name="Ferriera S."/>
            <person name="Johnson J."/>
            <person name="Cho J.C."/>
        </authorList>
    </citation>
    <scope>NUCLEOTIDE SEQUENCE [LARGE SCALE GENOMIC DNA]</scope>
    <source>
        <strain evidence="3">ATCC BAA-864 / HTCC2501 / KCTC 12146</strain>
    </source>
</reference>
<keyword evidence="1" id="KW-0732">Signal</keyword>
<dbReference type="eggNOG" id="ENOG503096N">
    <property type="taxonomic scope" value="Bacteria"/>
</dbReference>
<sequence>MMKFRLFIAGMAAAAGLVLAGFAQPANTAVKCLIQMTNYTGEGAYIVVSLLDEEGEYQQTLQVLGTDSEWYSEIPEWWQFYGKYRPDIDGISGATLSGGERSVSVLQIPSDKIDAGYQLRFETSVEDQEYYADDLQFELTSENLKSKKEGRGFIRYIRMLPQ</sequence>
<protein>
    <recommendedName>
        <fullName evidence="4">Flagellin biosynthesis protein FlgD</fullName>
    </recommendedName>
</protein>